<dbReference type="Proteomes" id="UP000054564">
    <property type="component" value="Unassembled WGS sequence"/>
</dbReference>
<organism evidence="1 2">
    <name type="scientific">Puccinia striiformis f. sp. tritici PST-78</name>
    <dbReference type="NCBI Taxonomy" id="1165861"/>
    <lineage>
        <taxon>Eukaryota</taxon>
        <taxon>Fungi</taxon>
        <taxon>Dikarya</taxon>
        <taxon>Basidiomycota</taxon>
        <taxon>Pucciniomycotina</taxon>
        <taxon>Pucciniomycetes</taxon>
        <taxon>Pucciniales</taxon>
        <taxon>Pucciniaceae</taxon>
        <taxon>Puccinia</taxon>
    </lineage>
</organism>
<accession>A0A0L0VZ85</accession>
<proteinExistence type="predicted"/>
<evidence type="ECO:0000313" key="1">
    <source>
        <dbReference type="EMBL" id="KNF04609.1"/>
    </source>
</evidence>
<dbReference type="OrthoDB" id="2496773at2759"/>
<dbReference type="EMBL" id="AJIL01000011">
    <property type="protein sequence ID" value="KNF04609.1"/>
    <property type="molecule type" value="Genomic_DNA"/>
</dbReference>
<name>A0A0L0VZ85_9BASI</name>
<dbReference type="AlphaFoldDB" id="A0A0L0VZ85"/>
<sequence length="568" mass="67884">MYGHGADRKEEEKLNGKLIDENDSVHEFVKEAGTAKADNNQVTQQMDTISKDLGYQHLVAIAHEIKTVRTERELRMKETLAMKQADWDSMIKTTAWAKEVIEEVISSHLTEEDWRTTEEIYIELESFHDRLITIYGPPSSSLTGQPQFTFSSIDKSPHLRPQPIPFIPKFILHEYRSSILNLIALFLKESNLPGHYLHAKIAWNQSILEILLYLVKYELIDSEIQQSFEDYLKTIDGLKFIVNQSHLVFEYDTRYWNKLHNDLNHIEFLQNHPQLTPYGEIFKRLGKREQDCFMFYRLKVLMDESYRVSFPLRRVNPNNTVFRTPIQVTWHTNFMDKIEEILVKEFEKPSTSYSENKELGKPEDDHGFSQVKAYLIKIKDFLILPVIIPEIDNKHLEQITKFSFAILELSKRKYDDRHVEGLGLSNELDPATINFKRNNEFIEKISKMEVWKTIFLDYGWFLLEEFNHGRQIPLNTWENEGSIYWIKLRESVNDYKQFLIREFKKDPEWKSNFLESNQFFDFTKKLWDIESQNIDWFYVIFHKILRRKNRSRHLDLPMEMFTDDFYRE</sequence>
<protein>
    <submittedName>
        <fullName evidence="1">Uncharacterized protein</fullName>
    </submittedName>
</protein>
<keyword evidence="2" id="KW-1185">Reference proteome</keyword>
<evidence type="ECO:0000313" key="2">
    <source>
        <dbReference type="Proteomes" id="UP000054564"/>
    </source>
</evidence>
<gene>
    <name evidence="1" type="ORF">PSTG_02097</name>
</gene>
<reference evidence="2" key="1">
    <citation type="submission" date="2014-03" db="EMBL/GenBank/DDBJ databases">
        <title>The Genome Sequence of Puccinia striiformis f. sp. tritici PST-78.</title>
        <authorList>
            <consortium name="The Broad Institute Genome Sequencing Platform"/>
            <person name="Cuomo C."/>
            <person name="Hulbert S."/>
            <person name="Chen X."/>
            <person name="Walker B."/>
            <person name="Young S.K."/>
            <person name="Zeng Q."/>
            <person name="Gargeya S."/>
            <person name="Fitzgerald M."/>
            <person name="Haas B."/>
            <person name="Abouelleil A."/>
            <person name="Alvarado L."/>
            <person name="Arachchi H.M."/>
            <person name="Berlin A.M."/>
            <person name="Chapman S.B."/>
            <person name="Goldberg J."/>
            <person name="Griggs A."/>
            <person name="Gujja S."/>
            <person name="Hansen M."/>
            <person name="Howarth C."/>
            <person name="Imamovic A."/>
            <person name="Larimer J."/>
            <person name="McCowan C."/>
            <person name="Montmayeur A."/>
            <person name="Murphy C."/>
            <person name="Neiman D."/>
            <person name="Pearson M."/>
            <person name="Priest M."/>
            <person name="Roberts A."/>
            <person name="Saif S."/>
            <person name="Shea T."/>
            <person name="Sisk P."/>
            <person name="Sykes S."/>
            <person name="Wortman J."/>
            <person name="Nusbaum C."/>
            <person name="Birren B."/>
        </authorList>
    </citation>
    <scope>NUCLEOTIDE SEQUENCE [LARGE SCALE GENOMIC DNA]</scope>
    <source>
        <strain evidence="2">race PST-78</strain>
    </source>
</reference>
<comment type="caution">
    <text evidence="1">The sequence shown here is derived from an EMBL/GenBank/DDBJ whole genome shotgun (WGS) entry which is preliminary data.</text>
</comment>